<dbReference type="AlphaFoldDB" id="A0A1H6CRK4"/>
<dbReference type="EMBL" id="FNVB01000005">
    <property type="protein sequence ID" value="SEG75273.1"/>
    <property type="molecule type" value="Genomic_DNA"/>
</dbReference>
<evidence type="ECO:0000313" key="3">
    <source>
        <dbReference type="Proteomes" id="UP000199690"/>
    </source>
</evidence>
<dbReference type="SMR" id="A0A1H6CRK4"/>
<protein>
    <submittedName>
        <fullName evidence="1">Uncharacterized protein</fullName>
    </submittedName>
</protein>
<dbReference type="Proteomes" id="UP000199690">
    <property type="component" value="Unassembled WGS sequence"/>
</dbReference>
<name>A0A1H6CRK4_9PSEU</name>
<reference evidence="1" key="2">
    <citation type="submission" date="2016-10" db="EMBL/GenBank/DDBJ databases">
        <authorList>
            <person name="de Groot N.N."/>
        </authorList>
    </citation>
    <scope>NUCLEOTIDE SEQUENCE [LARGE SCALE GENOMIC DNA]</scope>
    <source>
        <strain evidence="1">ATCC 20501</strain>
    </source>
</reference>
<evidence type="ECO:0000313" key="4">
    <source>
        <dbReference type="Proteomes" id="UP000236729"/>
    </source>
</evidence>
<dbReference type="Proteomes" id="UP000236729">
    <property type="component" value="Unassembled WGS sequence"/>
</dbReference>
<organism evidence="1 4">
    <name type="scientific">Saccharopolyspora kobensis</name>
    <dbReference type="NCBI Taxonomy" id="146035"/>
    <lineage>
        <taxon>Bacteria</taxon>
        <taxon>Bacillati</taxon>
        <taxon>Actinomycetota</taxon>
        <taxon>Actinomycetes</taxon>
        <taxon>Pseudonocardiales</taxon>
        <taxon>Pseudonocardiaceae</taxon>
        <taxon>Saccharopolyspora</taxon>
    </lineage>
</organism>
<dbReference type="RefSeq" id="WP_093348713.1">
    <property type="nucleotide sequence ID" value="NZ_FNVB01000005.1"/>
</dbReference>
<keyword evidence="3" id="KW-1185">Reference proteome</keyword>
<reference evidence="3 4" key="1">
    <citation type="submission" date="2016-10" db="EMBL/GenBank/DDBJ databases">
        <authorList>
            <person name="Varghese N."/>
            <person name="Submissions S."/>
        </authorList>
    </citation>
    <scope>NUCLEOTIDE SEQUENCE [LARGE SCALE GENOMIC DNA]</scope>
    <source>
        <strain evidence="4">ATCC 20501</strain>
        <strain evidence="2 3">CGMCC 4.3529</strain>
    </source>
</reference>
<sequence>MTNTGSAAETDGADIVNVQLDRLDADDRAALEQIAAAEGVDLGQVILDCAVQGLHGRSNINNGSAGTLVQTHTFVGDVAFP</sequence>
<accession>A0A1H6CRK4</accession>
<evidence type="ECO:0000313" key="2">
    <source>
        <dbReference type="EMBL" id="SFC95873.1"/>
    </source>
</evidence>
<evidence type="ECO:0000313" key="1">
    <source>
        <dbReference type="EMBL" id="SEG75273.1"/>
    </source>
</evidence>
<dbReference type="EMBL" id="FOME01000002">
    <property type="protein sequence ID" value="SFC95873.1"/>
    <property type="molecule type" value="Genomic_DNA"/>
</dbReference>
<gene>
    <name evidence="1" type="ORF">SAMN02982929_03428</name>
    <name evidence="2" type="ORF">SAMN05216506_10221</name>
</gene>
<accession>A0A1I1NMA9</accession>
<proteinExistence type="predicted"/>